<sequence length="445" mass="50081">MSSQYLGLATHVPRFEPPLTTYIAVSIACILPALLWGLTHVLALHSRQDKPEGCRKLGLSGKSHLVDEHDDRYKGAVEGQQNGAATWRVKSLWIYPIKSCRGVEVERGTIIGTGMEYDRQFSFAQLSGKFPVSANTPQEEKAKHTWKFITQRSLPPMATIKTEVWVPDPSSPTYSGWHPNVRSGGVLVIKFPRIQSDEGFMGKVKGILALVFDQAEREIHIPFNPTPEQIAQNGYAVDDMEIWKDRPRSLIVASTEKDDLWIQELRSYLGITNHFALFRVSTDDQPREVYRCAPRKEELGYQPTIGFQDAYPLHILNLASVRDVGSKLQKGAPPLSARNFRPNIVITGGGAYDEDSWKRIKIGGYQYYVSCRTVRCLLPNVNPITGQRHRSEPNRTLKDFRCIDAGDAKNACLGMQMVPALEDSQMQVGDEIKVLETGEHLYMKQ</sequence>
<proteinExistence type="predicted"/>
<dbReference type="GO" id="GO:0030151">
    <property type="term" value="F:molybdenum ion binding"/>
    <property type="evidence" value="ECO:0007669"/>
    <property type="project" value="InterPro"/>
</dbReference>
<keyword evidence="1" id="KW-0472">Membrane</keyword>
<dbReference type="PROSITE" id="PS51340">
    <property type="entry name" value="MOSC"/>
    <property type="match status" value="1"/>
</dbReference>
<dbReference type="EMBL" id="CAJPDR010000229">
    <property type="protein sequence ID" value="CAF9927553.1"/>
    <property type="molecule type" value="Genomic_DNA"/>
</dbReference>
<accession>A0A8H3FTJ5</accession>
<gene>
    <name evidence="3" type="ORF">ALECFALPRED_003741</name>
</gene>
<organism evidence="3 4">
    <name type="scientific">Alectoria fallacina</name>
    <dbReference type="NCBI Taxonomy" id="1903189"/>
    <lineage>
        <taxon>Eukaryota</taxon>
        <taxon>Fungi</taxon>
        <taxon>Dikarya</taxon>
        <taxon>Ascomycota</taxon>
        <taxon>Pezizomycotina</taxon>
        <taxon>Lecanoromycetes</taxon>
        <taxon>OSLEUM clade</taxon>
        <taxon>Lecanoromycetidae</taxon>
        <taxon>Lecanorales</taxon>
        <taxon>Lecanorineae</taxon>
        <taxon>Parmeliaceae</taxon>
        <taxon>Alectoria</taxon>
    </lineage>
</organism>
<evidence type="ECO:0000256" key="1">
    <source>
        <dbReference type="SAM" id="Phobius"/>
    </source>
</evidence>
<feature type="domain" description="MOSC" evidence="2">
    <location>
        <begin position="284"/>
        <end position="435"/>
    </location>
</feature>
<keyword evidence="1" id="KW-1133">Transmembrane helix</keyword>
<evidence type="ECO:0000313" key="4">
    <source>
        <dbReference type="Proteomes" id="UP000664203"/>
    </source>
</evidence>
<dbReference type="OrthoDB" id="17255at2759"/>
<dbReference type="Pfam" id="PF03476">
    <property type="entry name" value="MOSC_N"/>
    <property type="match status" value="1"/>
</dbReference>
<dbReference type="SUPFAM" id="SSF141673">
    <property type="entry name" value="MOSC N-terminal domain-like"/>
    <property type="match status" value="1"/>
</dbReference>
<name>A0A8H3FTJ5_9LECA</name>
<reference evidence="3" key="1">
    <citation type="submission" date="2021-03" db="EMBL/GenBank/DDBJ databases">
        <authorList>
            <person name="Tagirdzhanova G."/>
        </authorList>
    </citation>
    <scope>NUCLEOTIDE SEQUENCE</scope>
</reference>
<keyword evidence="1" id="KW-0812">Transmembrane</keyword>
<dbReference type="InterPro" id="IPR005303">
    <property type="entry name" value="MOCOS_middle"/>
</dbReference>
<dbReference type="GO" id="GO:0030170">
    <property type="term" value="F:pyridoxal phosphate binding"/>
    <property type="evidence" value="ECO:0007669"/>
    <property type="project" value="InterPro"/>
</dbReference>
<dbReference type="InterPro" id="IPR005302">
    <property type="entry name" value="MoCF_Sase_C"/>
</dbReference>
<dbReference type="Pfam" id="PF03473">
    <property type="entry name" value="MOSC"/>
    <property type="match status" value="1"/>
</dbReference>
<dbReference type="PANTHER" id="PTHR14237:SF23">
    <property type="entry name" value="MOSC DOMAIN PROTEIN (AFU_ORTHOLOGUE AFUA_7G05900)"/>
    <property type="match status" value="1"/>
</dbReference>
<keyword evidence="4" id="KW-1185">Reference proteome</keyword>
<comment type="caution">
    <text evidence="3">The sequence shown here is derived from an EMBL/GenBank/DDBJ whole genome shotgun (WGS) entry which is preliminary data.</text>
</comment>
<dbReference type="PANTHER" id="PTHR14237">
    <property type="entry name" value="MOLYBDOPTERIN COFACTOR SULFURASE MOSC"/>
    <property type="match status" value="1"/>
</dbReference>
<dbReference type="AlphaFoldDB" id="A0A8H3FTJ5"/>
<dbReference type="GO" id="GO:0003824">
    <property type="term" value="F:catalytic activity"/>
    <property type="evidence" value="ECO:0007669"/>
    <property type="project" value="InterPro"/>
</dbReference>
<feature type="transmembrane region" description="Helical" evidence="1">
    <location>
        <begin position="20"/>
        <end position="43"/>
    </location>
</feature>
<dbReference type="SUPFAM" id="SSF50800">
    <property type="entry name" value="PK beta-barrel domain-like"/>
    <property type="match status" value="1"/>
</dbReference>
<dbReference type="InterPro" id="IPR011037">
    <property type="entry name" value="Pyrv_Knase-like_insert_dom_sf"/>
</dbReference>
<protein>
    <recommendedName>
        <fullName evidence="2">MOSC domain-containing protein</fullName>
    </recommendedName>
</protein>
<evidence type="ECO:0000259" key="2">
    <source>
        <dbReference type="PROSITE" id="PS51340"/>
    </source>
</evidence>
<evidence type="ECO:0000313" key="3">
    <source>
        <dbReference type="EMBL" id="CAF9927553.1"/>
    </source>
</evidence>
<dbReference type="Proteomes" id="UP000664203">
    <property type="component" value="Unassembled WGS sequence"/>
</dbReference>